<keyword evidence="1" id="KW-1133">Transmembrane helix</keyword>
<sequence>MKEAEKILANYKDILGYLMVIGAGGSDNVFGFIPLKDWGERSRSQETIKNMLNSSVPKYRACRFSLWIHVQWLAGMQVALSSLLFKRTLNMMI</sequence>
<feature type="transmembrane region" description="Helical" evidence="1">
    <location>
        <begin position="64"/>
        <end position="85"/>
    </location>
</feature>
<evidence type="ECO:0000313" key="2">
    <source>
        <dbReference type="EMBL" id="CAK9120923.1"/>
    </source>
</evidence>
<keyword evidence="1" id="KW-0472">Membrane</keyword>
<organism evidence="2 3">
    <name type="scientific">Rickettsia helvetica</name>
    <dbReference type="NCBI Taxonomy" id="35789"/>
    <lineage>
        <taxon>Bacteria</taxon>
        <taxon>Pseudomonadati</taxon>
        <taxon>Pseudomonadota</taxon>
        <taxon>Alphaproteobacteria</taxon>
        <taxon>Rickettsiales</taxon>
        <taxon>Rickettsiaceae</taxon>
        <taxon>Rickettsieae</taxon>
        <taxon>Rickettsia</taxon>
        <taxon>spotted fever group</taxon>
    </lineage>
</organism>
<protein>
    <submittedName>
        <fullName evidence="2">Uncharacterized protein</fullName>
    </submittedName>
</protein>
<accession>A0ABM9NBM3</accession>
<proteinExistence type="predicted"/>
<dbReference type="SUPFAM" id="SSF82693">
    <property type="entry name" value="Multidrug efflux transporter AcrB pore domain, PN1, PN2, PC1 and PC2 subdomains"/>
    <property type="match status" value="1"/>
</dbReference>
<gene>
    <name evidence="2" type="ORF">OB144RH_03955</name>
</gene>
<dbReference type="Gene3D" id="3.30.70.1430">
    <property type="entry name" value="Multidrug efflux transporter AcrB pore domain"/>
    <property type="match status" value="1"/>
</dbReference>
<evidence type="ECO:0000313" key="3">
    <source>
        <dbReference type="Proteomes" id="UP001642485"/>
    </source>
</evidence>
<reference evidence="2 3" key="1">
    <citation type="submission" date="2024-02" db="EMBL/GenBank/DDBJ databases">
        <authorList>
            <person name="Nijsse B."/>
            <person name="Sprong H."/>
        </authorList>
    </citation>
    <scope>NUCLEOTIDE SEQUENCE [LARGE SCALE GENOMIC DNA]</scope>
    <source>
        <strain evidence="2">OB144</strain>
    </source>
</reference>
<keyword evidence="1" id="KW-0812">Transmembrane</keyword>
<keyword evidence="3" id="KW-1185">Reference proteome</keyword>
<feature type="transmembrane region" description="Helical" evidence="1">
    <location>
        <begin position="14"/>
        <end position="33"/>
    </location>
</feature>
<evidence type="ECO:0000256" key="1">
    <source>
        <dbReference type="SAM" id="Phobius"/>
    </source>
</evidence>
<dbReference type="EMBL" id="OZ018776">
    <property type="protein sequence ID" value="CAK9120923.1"/>
    <property type="molecule type" value="Genomic_DNA"/>
</dbReference>
<name>A0ABM9NBM3_RICHE</name>
<dbReference type="Proteomes" id="UP001642485">
    <property type="component" value="Chromosome"/>
</dbReference>